<protein>
    <submittedName>
        <fullName evidence="1">Uncharacterized protein</fullName>
    </submittedName>
</protein>
<organism evidence="1 2">
    <name type="scientific">Ficus carica</name>
    <name type="common">Common fig</name>
    <dbReference type="NCBI Taxonomy" id="3494"/>
    <lineage>
        <taxon>Eukaryota</taxon>
        <taxon>Viridiplantae</taxon>
        <taxon>Streptophyta</taxon>
        <taxon>Embryophyta</taxon>
        <taxon>Tracheophyta</taxon>
        <taxon>Spermatophyta</taxon>
        <taxon>Magnoliopsida</taxon>
        <taxon>eudicotyledons</taxon>
        <taxon>Gunneridae</taxon>
        <taxon>Pentapetalae</taxon>
        <taxon>rosids</taxon>
        <taxon>fabids</taxon>
        <taxon>Rosales</taxon>
        <taxon>Moraceae</taxon>
        <taxon>Ficeae</taxon>
        <taxon>Ficus</taxon>
    </lineage>
</organism>
<evidence type="ECO:0000313" key="1">
    <source>
        <dbReference type="EMBL" id="GMN23247.1"/>
    </source>
</evidence>
<name>A0AA88CNC6_FICCA</name>
<sequence length="120" mass="13962">MIETRISLHIIKQVSRVVPTYHEGGFWFGPWFELDRAGRLNHSMAIRHDTYTHVHDTQATYRTSLMQDYGVMSLQTMKFGLDTITYKDKDMNLVPLPNPGRIEEDCEASLAFWDMEPPNT</sequence>
<proteinExistence type="predicted"/>
<dbReference type="Proteomes" id="UP001187192">
    <property type="component" value="Unassembled WGS sequence"/>
</dbReference>
<evidence type="ECO:0000313" key="2">
    <source>
        <dbReference type="Proteomes" id="UP001187192"/>
    </source>
</evidence>
<dbReference type="EMBL" id="BTGU01001446">
    <property type="protein sequence ID" value="GMN23247.1"/>
    <property type="molecule type" value="Genomic_DNA"/>
</dbReference>
<gene>
    <name evidence="1" type="ORF">TIFTF001_040426</name>
</gene>
<comment type="caution">
    <text evidence="1">The sequence shown here is derived from an EMBL/GenBank/DDBJ whole genome shotgun (WGS) entry which is preliminary data.</text>
</comment>
<accession>A0AA88CNC6</accession>
<reference evidence="1" key="1">
    <citation type="submission" date="2023-07" db="EMBL/GenBank/DDBJ databases">
        <title>draft genome sequence of fig (Ficus carica).</title>
        <authorList>
            <person name="Takahashi T."/>
            <person name="Nishimura K."/>
        </authorList>
    </citation>
    <scope>NUCLEOTIDE SEQUENCE</scope>
</reference>
<keyword evidence="2" id="KW-1185">Reference proteome</keyword>
<dbReference type="AlphaFoldDB" id="A0AA88CNC6"/>